<dbReference type="Pfam" id="PF16755">
    <property type="entry name" value="Beta-prop_NUP159_NUP214"/>
    <property type="match status" value="1"/>
</dbReference>
<evidence type="ECO:0000256" key="1">
    <source>
        <dbReference type="ARBA" id="ARBA00004123"/>
    </source>
</evidence>
<dbReference type="EMBL" id="JAWRVE010000002">
    <property type="protein sequence ID" value="KAL1883193.1"/>
    <property type="molecule type" value="Genomic_DNA"/>
</dbReference>
<dbReference type="SUPFAM" id="SSF117289">
    <property type="entry name" value="Nucleoporin domain"/>
    <property type="match status" value="1"/>
</dbReference>
<feature type="compositionally biased region" description="Polar residues" evidence="4">
    <location>
        <begin position="1435"/>
        <end position="1461"/>
    </location>
</feature>
<gene>
    <name evidence="6" type="ORF">Daus18300_000251</name>
</gene>
<dbReference type="InterPro" id="IPR039462">
    <property type="entry name" value="Nup159/Nup146_N"/>
</dbReference>
<feature type="compositionally biased region" description="Polar residues" evidence="4">
    <location>
        <begin position="804"/>
        <end position="845"/>
    </location>
</feature>
<feature type="compositionally biased region" description="Low complexity" evidence="4">
    <location>
        <begin position="759"/>
        <end position="780"/>
    </location>
</feature>
<feature type="compositionally biased region" description="Acidic residues" evidence="4">
    <location>
        <begin position="988"/>
        <end position="1008"/>
    </location>
</feature>
<evidence type="ECO:0000256" key="4">
    <source>
        <dbReference type="SAM" id="MobiDB-lite"/>
    </source>
</evidence>
<feature type="compositionally biased region" description="Low complexity" evidence="4">
    <location>
        <begin position="972"/>
        <end position="987"/>
    </location>
</feature>
<feature type="compositionally biased region" description="Basic and acidic residues" evidence="4">
    <location>
        <begin position="917"/>
        <end position="927"/>
    </location>
</feature>
<feature type="compositionally biased region" description="Low complexity" evidence="4">
    <location>
        <begin position="631"/>
        <end position="642"/>
    </location>
</feature>
<comment type="caution">
    <text evidence="6">The sequence shown here is derived from an EMBL/GenBank/DDBJ whole genome shotgun (WGS) entry which is preliminary data.</text>
</comment>
<dbReference type="PANTHER" id="PTHR23193">
    <property type="entry name" value="NUCLEAR PORE COMPLEX PROTEIN NUP"/>
    <property type="match status" value="1"/>
</dbReference>
<feature type="domain" description="Nucleoporin Nup159/Nup146 N-terminal" evidence="5">
    <location>
        <begin position="36"/>
        <end position="416"/>
    </location>
</feature>
<evidence type="ECO:0000259" key="5">
    <source>
        <dbReference type="Pfam" id="PF16755"/>
    </source>
</evidence>
<accession>A0ABR3Y4G3</accession>
<feature type="compositionally biased region" description="Polar residues" evidence="4">
    <location>
        <begin position="643"/>
        <end position="658"/>
    </location>
</feature>
<evidence type="ECO:0000256" key="3">
    <source>
        <dbReference type="ARBA" id="ARBA00023242"/>
    </source>
</evidence>
<reference evidence="6 7" key="1">
    <citation type="journal article" date="2024" name="IMA Fungus">
        <title>IMA Genome - F19 : A genome assembly and annotation guide to empower mycologists, including annotated draft genome sequences of Ceratocystis pirilliformis, Diaporthe australafricana, Fusarium ophioides, Paecilomyces lecythidis, and Sporothrix stenoceras.</title>
        <authorList>
            <person name="Aylward J."/>
            <person name="Wilson A.M."/>
            <person name="Visagie C.M."/>
            <person name="Spraker J."/>
            <person name="Barnes I."/>
            <person name="Buitendag C."/>
            <person name="Ceriani C."/>
            <person name="Del Mar Angel L."/>
            <person name="du Plessis D."/>
            <person name="Fuchs T."/>
            <person name="Gasser K."/>
            <person name="Kramer D."/>
            <person name="Li W."/>
            <person name="Munsamy K."/>
            <person name="Piso A."/>
            <person name="Price J.L."/>
            <person name="Sonnekus B."/>
            <person name="Thomas C."/>
            <person name="van der Nest A."/>
            <person name="van Dijk A."/>
            <person name="van Heerden A."/>
            <person name="van Vuuren N."/>
            <person name="Yilmaz N."/>
            <person name="Duong T.A."/>
            <person name="van der Merwe N.A."/>
            <person name="Wingfield M.J."/>
            <person name="Wingfield B.D."/>
        </authorList>
    </citation>
    <scope>NUCLEOTIDE SEQUENCE [LARGE SCALE GENOMIC DNA]</scope>
    <source>
        <strain evidence="6 7">CMW 18300</strain>
    </source>
</reference>
<feature type="compositionally biased region" description="Polar residues" evidence="4">
    <location>
        <begin position="929"/>
        <end position="939"/>
    </location>
</feature>
<sequence length="1516" mass="156701">MDNGAELEVIQTETLGFLAIAGDAKVQLTPAWSPPPAPTASLLSIASRKGLVAAGGPDAIYLSSTESARKAFSADKTGDTEFRAFEPQVKIPMPMRVSHLAFTPDEQYLILSAEQGGGLAVYETQALLQGSSQAAFEISTSGESIRALVPNPMPELAEFCAVVTTNGSLLIANLKEKSLVSSANGPVIRNQVACGAWSSKGKQLVAGLSDGTVVQMTPDGAEKAQIPKPTAFGDVHVSSISWLENHVFLVIYTENTGEPPASEYCIITRRAPPGQPPSFESRKLVDPVLPFGNEKAPHHTVLRLRDYPPNIQDILIVASTAHDGLGLLTRSKAPLASDVPAEAITNVFTTTEFTDDSKRAEVPSDPTDYSATYPIGVSLDLSSKDSVYRPIPQDEEYGESPGPLPALWALNYSGVLSAWWVVYNDAIREGKTYPGMAVAEGQSAAQPATSAPTPSAFGSQAASSPFGGSSAFATTAPALAPSTGASNPFGAAAAASSTPTFGAPSFGATSALGAQPGASSFGQAGGLGAKVSPWAKASAGGAAPSFGSPGFSSSAAPAAGASTGGKVFGSAAPANPATGGGFASFASKGGFGSLGGDSGGGSIFSKPSSSPSPFGASTSGQSVFGGGGQSAFGSGSSAFGSQDTSSANKTAFPSSSSAPKEGSGLASTPFVLGTTFKADPASANDNEKPNGKGGFGLGGFGLSLDDAASKSTGSNNASKDEDMDAQTTPTEQEKPTSMFGKPQGKEEQKSLFTGQSQESTTPTSTPAPSKFFSTDSTTSKPNPFSGQASTSSPFGSASAKPSLFGTNNDANKPNPFASASGSKPNPFASISGNKPNPFASASGNKPNPFAVKNEKSETPEAAGDAPLPPESTSKAAYPFGDSSSSSTASAKSAEGPKSAGDKTSEPVEDVPLPPDPSKAKETTKDTDEPSSPLSAQGTPVTEEAPLPPFPTKPKPAAAQSLFGSKQAPPVPDGSDSAESSSQQNGSQSEDEEAADEDEGEDEDGEAEGGSEGSGIDVAKDLSPNSTGAGQDQGTTPQSSFGGMGGSTFSMVSRPEAAPQPRSSLFGEINRTAPVFAKPAPTSPRSPSPIRGAVPPRMFPADGSRSVSAPGMASQILGGSRPRSSGHGAKTISTRLQAQEDPNVALQRQAQQKQAEQYVQSLEDDEFEHVQNLLDSEVQPSLEIGEFNAFNSVTADVHASTVAAQVEALYRDINGMLVTLGLNARALNGFIKGHEELRGEKTKDNLAKPDDWVLCEAEDLSRILDDKLASELEEGRLQDVDDTWDMCQGLIREMPKLRAKHQDVKRILSSVLDPDQTAAQRSMPLNAEQAAQQTELRQSYAQMIRLMTDAEGALTMLKTKLASMGGSSGKSAAVPTVEAVMRTITRMTSAAEKRSGDLDVLESQMRKMRFSNSVGPPSREGSPFMTPPSNKRHSLIMSSSTQFTPSPRKSVMSSVESVNGSARATPGPSPRKKMSGFTEEDKSVIRGKMQKRQAVLDRLRNKLMENGPKMSRHGSGN</sequence>
<dbReference type="InterPro" id="IPR026054">
    <property type="entry name" value="Nucleoporin"/>
</dbReference>
<organism evidence="6 7">
    <name type="scientific">Diaporthe australafricana</name>
    <dbReference type="NCBI Taxonomy" id="127596"/>
    <lineage>
        <taxon>Eukaryota</taxon>
        <taxon>Fungi</taxon>
        <taxon>Dikarya</taxon>
        <taxon>Ascomycota</taxon>
        <taxon>Pezizomycotina</taxon>
        <taxon>Sordariomycetes</taxon>
        <taxon>Sordariomycetidae</taxon>
        <taxon>Diaporthales</taxon>
        <taxon>Diaporthaceae</taxon>
        <taxon>Diaporthe</taxon>
    </lineage>
</organism>
<dbReference type="Proteomes" id="UP001583177">
    <property type="component" value="Unassembled WGS sequence"/>
</dbReference>
<name>A0ABR3Y4G3_9PEZI</name>
<feature type="region of interest" description="Disordered" evidence="4">
    <location>
        <begin position="596"/>
        <end position="1129"/>
    </location>
</feature>
<feature type="compositionally biased region" description="Low complexity" evidence="4">
    <location>
        <begin position="603"/>
        <end position="622"/>
    </location>
</feature>
<evidence type="ECO:0000313" key="7">
    <source>
        <dbReference type="Proteomes" id="UP001583177"/>
    </source>
</evidence>
<proteinExistence type="predicted"/>
<dbReference type="InterPro" id="IPR015943">
    <property type="entry name" value="WD40/YVTN_repeat-like_dom_sf"/>
</dbReference>
<evidence type="ECO:0000256" key="2">
    <source>
        <dbReference type="ARBA" id="ARBA00022448"/>
    </source>
</evidence>
<feature type="compositionally biased region" description="Polar residues" evidence="4">
    <location>
        <begin position="781"/>
        <end position="795"/>
    </location>
</feature>
<dbReference type="PANTHER" id="PTHR23193:SF23">
    <property type="entry name" value="NUCLEAR PORE COMPLEX PROTEIN NUP153"/>
    <property type="match status" value="1"/>
</dbReference>
<keyword evidence="3" id="KW-0539">Nucleus</keyword>
<feature type="compositionally biased region" description="Polar residues" evidence="4">
    <location>
        <begin position="1022"/>
        <end position="1037"/>
    </location>
</feature>
<keyword evidence="2" id="KW-0813">Transport</keyword>
<feature type="compositionally biased region" description="Gly residues" evidence="4">
    <location>
        <begin position="691"/>
        <end position="701"/>
    </location>
</feature>
<protein>
    <recommendedName>
        <fullName evidence="5">Nucleoporin Nup159/Nup146 N-terminal domain-containing protein</fullName>
    </recommendedName>
</protein>
<dbReference type="Gene3D" id="2.130.10.10">
    <property type="entry name" value="YVTN repeat-like/Quinoprotein amine dehydrogenase"/>
    <property type="match status" value="1"/>
</dbReference>
<feature type="region of interest" description="Disordered" evidence="4">
    <location>
        <begin position="1409"/>
        <end position="1491"/>
    </location>
</feature>
<comment type="subcellular location">
    <subcellularLocation>
        <location evidence="1">Nucleus</location>
    </subcellularLocation>
</comment>
<evidence type="ECO:0000313" key="6">
    <source>
        <dbReference type="EMBL" id="KAL1883193.1"/>
    </source>
</evidence>
<feature type="compositionally biased region" description="Low complexity" evidence="4">
    <location>
        <begin position="882"/>
        <end position="893"/>
    </location>
</feature>
<keyword evidence="7" id="KW-1185">Reference proteome</keyword>